<proteinExistence type="predicted"/>
<protein>
    <submittedName>
        <fullName evidence="1">Uncharacterized protein</fullName>
    </submittedName>
</protein>
<organism evidence="1 2">
    <name type="scientific">Gossypium arboreum</name>
    <name type="common">Tree cotton</name>
    <name type="synonym">Gossypium nanking</name>
    <dbReference type="NCBI Taxonomy" id="29729"/>
    <lineage>
        <taxon>Eukaryota</taxon>
        <taxon>Viridiplantae</taxon>
        <taxon>Streptophyta</taxon>
        <taxon>Embryophyta</taxon>
        <taxon>Tracheophyta</taxon>
        <taxon>Spermatophyta</taxon>
        <taxon>Magnoliopsida</taxon>
        <taxon>eudicotyledons</taxon>
        <taxon>Gunneridae</taxon>
        <taxon>Pentapetalae</taxon>
        <taxon>rosids</taxon>
        <taxon>malvids</taxon>
        <taxon>Malvales</taxon>
        <taxon>Malvaceae</taxon>
        <taxon>Malvoideae</taxon>
        <taxon>Gossypium</taxon>
    </lineage>
</organism>
<reference evidence="2" key="1">
    <citation type="submission" date="2014-09" db="EMBL/GenBank/DDBJ databases">
        <authorList>
            <person name="Mudge J."/>
            <person name="Ramaraj T."/>
            <person name="Lindquist I.E."/>
            <person name="Bharti A.K."/>
            <person name="Sundararajan A."/>
            <person name="Cameron C.T."/>
            <person name="Woodward J.E."/>
            <person name="May G.D."/>
            <person name="Brubaker C."/>
            <person name="Broadhvest J."/>
            <person name="Wilkins T.A."/>
        </authorList>
    </citation>
    <scope>NUCLEOTIDE SEQUENCE</scope>
    <source>
        <strain evidence="2">cv. AKA8401</strain>
    </source>
</reference>
<sequence>MIVLLILKTLITELLLKIWVLKAIHAFGESGSS</sequence>
<dbReference type="AlphaFoldDB" id="A0A0B0PA74"/>
<gene>
    <name evidence="1" type="ORF">F383_27309</name>
</gene>
<name>A0A0B0PA74_GOSAR</name>
<dbReference type="Proteomes" id="UP000032142">
    <property type="component" value="Unassembled WGS sequence"/>
</dbReference>
<dbReference type="EMBL" id="KN417615">
    <property type="protein sequence ID" value="KHG21124.1"/>
    <property type="molecule type" value="Genomic_DNA"/>
</dbReference>
<evidence type="ECO:0000313" key="1">
    <source>
        <dbReference type="EMBL" id="KHG21124.1"/>
    </source>
</evidence>
<keyword evidence="2" id="KW-1185">Reference proteome</keyword>
<accession>A0A0B0PA74</accession>
<evidence type="ECO:0000313" key="2">
    <source>
        <dbReference type="Proteomes" id="UP000032142"/>
    </source>
</evidence>